<dbReference type="InterPro" id="IPR014014">
    <property type="entry name" value="RNA_helicase_DEAD_Q_motif"/>
</dbReference>
<dbReference type="AlphaFoldDB" id="A0A2A9P1X2"/>
<gene>
    <name evidence="11" type="ORF">AMATHDRAFT_306</name>
</gene>
<dbReference type="GO" id="GO:0005524">
    <property type="term" value="F:ATP binding"/>
    <property type="evidence" value="ECO:0007669"/>
    <property type="project" value="UniProtKB-KW"/>
</dbReference>
<keyword evidence="12" id="KW-1185">Reference proteome</keyword>
<dbReference type="GO" id="GO:0003676">
    <property type="term" value="F:nucleic acid binding"/>
    <property type="evidence" value="ECO:0007669"/>
    <property type="project" value="InterPro"/>
</dbReference>
<organism evidence="11 12">
    <name type="scientific">Amanita thiersii Skay4041</name>
    <dbReference type="NCBI Taxonomy" id="703135"/>
    <lineage>
        <taxon>Eukaryota</taxon>
        <taxon>Fungi</taxon>
        <taxon>Dikarya</taxon>
        <taxon>Basidiomycota</taxon>
        <taxon>Agaricomycotina</taxon>
        <taxon>Agaricomycetes</taxon>
        <taxon>Agaricomycetidae</taxon>
        <taxon>Agaricales</taxon>
        <taxon>Pluteineae</taxon>
        <taxon>Amanitaceae</taxon>
        <taxon>Amanita</taxon>
    </lineage>
</organism>
<dbReference type="SUPFAM" id="SSF52540">
    <property type="entry name" value="P-loop containing nucleoside triphosphate hydrolases"/>
    <property type="match status" value="2"/>
</dbReference>
<evidence type="ECO:0000256" key="7">
    <source>
        <dbReference type="PROSITE-ProRule" id="PRU00552"/>
    </source>
</evidence>
<dbReference type="Pfam" id="PF00270">
    <property type="entry name" value="DEAD"/>
    <property type="match status" value="1"/>
</dbReference>
<protein>
    <recommendedName>
        <fullName evidence="1">RNA helicase</fullName>
        <ecNumber evidence="1">3.6.4.13</ecNumber>
    </recommendedName>
</protein>
<name>A0A2A9P1X2_9AGAR</name>
<evidence type="ECO:0000259" key="9">
    <source>
        <dbReference type="PROSITE" id="PS51194"/>
    </source>
</evidence>
<dbReference type="PROSITE" id="PS51195">
    <property type="entry name" value="Q_MOTIF"/>
    <property type="match status" value="1"/>
</dbReference>
<dbReference type="EMBL" id="KZ301969">
    <property type="protein sequence ID" value="PFH54772.1"/>
    <property type="molecule type" value="Genomic_DNA"/>
</dbReference>
<dbReference type="EC" id="3.6.4.13" evidence="1"/>
<evidence type="ECO:0000256" key="1">
    <source>
        <dbReference type="ARBA" id="ARBA00012552"/>
    </source>
</evidence>
<evidence type="ECO:0000259" key="10">
    <source>
        <dbReference type="PROSITE" id="PS51195"/>
    </source>
</evidence>
<dbReference type="InterPro" id="IPR001650">
    <property type="entry name" value="Helicase_C-like"/>
</dbReference>
<evidence type="ECO:0000256" key="3">
    <source>
        <dbReference type="ARBA" id="ARBA00022801"/>
    </source>
</evidence>
<feature type="domain" description="DEAD-box RNA helicase Q" evidence="10">
    <location>
        <begin position="57"/>
        <end position="87"/>
    </location>
</feature>
<feature type="domain" description="Helicase ATP-binding" evidence="8">
    <location>
        <begin position="90"/>
        <end position="339"/>
    </location>
</feature>
<feature type="domain" description="Helicase C-terminal" evidence="9">
    <location>
        <begin position="448"/>
        <end position="616"/>
    </location>
</feature>
<evidence type="ECO:0000313" key="12">
    <source>
        <dbReference type="Proteomes" id="UP000242287"/>
    </source>
</evidence>
<dbReference type="Proteomes" id="UP000242287">
    <property type="component" value="Unassembled WGS sequence"/>
</dbReference>
<dbReference type="STRING" id="703135.A0A2A9P1X2"/>
<dbReference type="SMART" id="SM00487">
    <property type="entry name" value="DEXDc"/>
    <property type="match status" value="1"/>
</dbReference>
<sequence length="616" mass="67624">MKLFLSSCTTTTASVSPKRISNHAVRWMVGSVHSIHQGELRSHETSVQSGSDFTPTPSFESLGVHSPIVDALRKAFPNIRYPTEVQASFIPAILNNKDVLLRDFTGTGKSFGLLLALLSKRRLRLKAGTMQECPQHITSLVVVPHRDLAHQYFYWVQRLAACAAVNPPPPLISLAQVLVRDGDTHLTTGLTFLRETPPHILIGTPQAIMDVWHKDKEVLQLPFLSTVVVDEVDYLIETAPKKDPKKSFRSAMLKAAKKIRTHPGCTRELLNVIYAKRKEYHEWQQDDPRLLQHKRLLNLGQRYPINPAVRSPQLVLSSATLRSHLRNYLYEESGWLNKANTLKVKGAHKSSSSNFPGAGDHEILGGAKTSTPNGHGIITHSILVVSDKSVVNVKGAVAVETVDPNVEGRETITPHTIFGVESETEALDLYSEVATKYANAPSPFNPNVLETVAMAFALDVPCIALLVIPASAPVQRAVHELREMGVNAHGLDLLSDEKGKRHLLNSRSSGVEENPTLLVSTLASTRGIDLPELTHVFILGIPEGPRVSGRGVDAYLHIAGRVGRFGRKGKVISIVENKGSAEGTEEDGVAGVTEGDKMLRILRTIEVKAVRFEHFD</sequence>
<reference evidence="11 12" key="1">
    <citation type="submission" date="2014-02" db="EMBL/GenBank/DDBJ databases">
        <title>Transposable element dynamics among asymbiotic and ectomycorrhizal Amanita fungi.</title>
        <authorList>
            <consortium name="DOE Joint Genome Institute"/>
            <person name="Hess J."/>
            <person name="Skrede I."/>
            <person name="Wolfe B."/>
            <person name="LaButti K."/>
            <person name="Ohm R.A."/>
            <person name="Grigoriev I.V."/>
            <person name="Pringle A."/>
        </authorList>
    </citation>
    <scope>NUCLEOTIDE SEQUENCE [LARGE SCALE GENOMIC DNA]</scope>
    <source>
        <strain evidence="11 12">SKay4041</strain>
    </source>
</reference>
<feature type="short sequence motif" description="Q motif" evidence="7">
    <location>
        <begin position="57"/>
        <end position="87"/>
    </location>
</feature>
<dbReference type="PANTHER" id="PTHR47960">
    <property type="entry name" value="DEAD-BOX ATP-DEPENDENT RNA HELICASE 50"/>
    <property type="match status" value="1"/>
</dbReference>
<dbReference type="InterPro" id="IPR014001">
    <property type="entry name" value="Helicase_ATP-bd"/>
</dbReference>
<dbReference type="Pfam" id="PF00271">
    <property type="entry name" value="Helicase_C"/>
    <property type="match status" value="1"/>
</dbReference>
<dbReference type="SMART" id="SM00490">
    <property type="entry name" value="HELICc"/>
    <property type="match status" value="1"/>
</dbReference>
<dbReference type="GO" id="GO:0016787">
    <property type="term" value="F:hydrolase activity"/>
    <property type="evidence" value="ECO:0007669"/>
    <property type="project" value="UniProtKB-KW"/>
</dbReference>
<dbReference type="InterPro" id="IPR027417">
    <property type="entry name" value="P-loop_NTPase"/>
</dbReference>
<proteinExistence type="predicted"/>
<keyword evidence="3" id="KW-0378">Hydrolase</keyword>
<keyword evidence="2" id="KW-0547">Nucleotide-binding</keyword>
<evidence type="ECO:0000256" key="6">
    <source>
        <dbReference type="ARBA" id="ARBA00047984"/>
    </source>
</evidence>
<evidence type="ECO:0000259" key="8">
    <source>
        <dbReference type="PROSITE" id="PS51192"/>
    </source>
</evidence>
<evidence type="ECO:0000256" key="2">
    <source>
        <dbReference type="ARBA" id="ARBA00022741"/>
    </source>
</evidence>
<dbReference type="InterPro" id="IPR011545">
    <property type="entry name" value="DEAD/DEAH_box_helicase_dom"/>
</dbReference>
<dbReference type="GO" id="GO:0003724">
    <property type="term" value="F:RNA helicase activity"/>
    <property type="evidence" value="ECO:0007669"/>
    <property type="project" value="UniProtKB-EC"/>
</dbReference>
<dbReference type="PROSITE" id="PS51194">
    <property type="entry name" value="HELICASE_CTER"/>
    <property type="match status" value="1"/>
</dbReference>
<evidence type="ECO:0000256" key="4">
    <source>
        <dbReference type="ARBA" id="ARBA00022806"/>
    </source>
</evidence>
<comment type="catalytic activity">
    <reaction evidence="6">
        <text>ATP + H2O = ADP + phosphate + H(+)</text>
        <dbReference type="Rhea" id="RHEA:13065"/>
        <dbReference type="ChEBI" id="CHEBI:15377"/>
        <dbReference type="ChEBI" id="CHEBI:15378"/>
        <dbReference type="ChEBI" id="CHEBI:30616"/>
        <dbReference type="ChEBI" id="CHEBI:43474"/>
        <dbReference type="ChEBI" id="CHEBI:456216"/>
        <dbReference type="EC" id="3.6.4.13"/>
    </reaction>
</comment>
<accession>A0A2A9P1X2</accession>
<dbReference type="Gene3D" id="3.40.50.300">
    <property type="entry name" value="P-loop containing nucleotide triphosphate hydrolases"/>
    <property type="match status" value="2"/>
</dbReference>
<evidence type="ECO:0000256" key="5">
    <source>
        <dbReference type="ARBA" id="ARBA00022840"/>
    </source>
</evidence>
<dbReference type="PROSITE" id="PS51192">
    <property type="entry name" value="HELICASE_ATP_BIND_1"/>
    <property type="match status" value="1"/>
</dbReference>
<keyword evidence="4" id="KW-0347">Helicase</keyword>
<dbReference type="OrthoDB" id="10256233at2759"/>
<keyword evidence="5" id="KW-0067">ATP-binding</keyword>
<evidence type="ECO:0000313" key="11">
    <source>
        <dbReference type="EMBL" id="PFH54772.1"/>
    </source>
</evidence>